<dbReference type="AlphaFoldDB" id="A0AAV3T5H9"/>
<reference evidence="2 3" key="1">
    <citation type="journal article" date="2019" name="Int. J. Syst. Evol. Microbiol.">
        <title>The Global Catalogue of Microorganisms (GCM) 10K type strain sequencing project: providing services to taxonomists for standard genome sequencing and annotation.</title>
        <authorList>
            <consortium name="The Broad Institute Genomics Platform"/>
            <consortium name="The Broad Institute Genome Sequencing Center for Infectious Disease"/>
            <person name="Wu L."/>
            <person name="Ma J."/>
        </authorList>
    </citation>
    <scope>NUCLEOTIDE SEQUENCE [LARGE SCALE GENOMIC DNA]</scope>
    <source>
        <strain evidence="2 3">JCM 16327</strain>
    </source>
</reference>
<evidence type="ECO:0000256" key="1">
    <source>
        <dbReference type="SAM" id="Phobius"/>
    </source>
</evidence>
<dbReference type="Proteomes" id="UP001500194">
    <property type="component" value="Unassembled WGS sequence"/>
</dbReference>
<comment type="caution">
    <text evidence="2">The sequence shown here is derived from an EMBL/GenBank/DDBJ whole genome shotgun (WGS) entry which is preliminary data.</text>
</comment>
<keyword evidence="1" id="KW-0812">Transmembrane</keyword>
<dbReference type="EMBL" id="BAAADU010000002">
    <property type="protein sequence ID" value="GAA0657473.1"/>
    <property type="molecule type" value="Genomic_DNA"/>
</dbReference>
<sequence>MPALRSPVVRYGMGASSAIIIFAIAFTFTEGIMQTMLFAVAVVELLIVPQFLKAAAE</sequence>
<keyword evidence="3" id="KW-1185">Reference proteome</keyword>
<keyword evidence="1" id="KW-1133">Transmembrane helix</keyword>
<proteinExistence type="predicted"/>
<dbReference type="GeneID" id="68573115"/>
<dbReference type="RefSeq" id="WP_227259707.1">
    <property type="nucleotide sequence ID" value="NZ_BAAADU010000002.1"/>
</dbReference>
<feature type="transmembrane region" description="Helical" evidence="1">
    <location>
        <begin position="7"/>
        <end position="26"/>
    </location>
</feature>
<organism evidence="2 3">
    <name type="scientific">Salarchaeum japonicum</name>
    <dbReference type="NCBI Taxonomy" id="555573"/>
    <lineage>
        <taxon>Archaea</taxon>
        <taxon>Methanobacteriati</taxon>
        <taxon>Methanobacteriota</taxon>
        <taxon>Stenosarchaea group</taxon>
        <taxon>Halobacteria</taxon>
        <taxon>Halobacteriales</taxon>
        <taxon>Halobacteriaceae</taxon>
    </lineage>
</organism>
<evidence type="ECO:0000313" key="2">
    <source>
        <dbReference type="EMBL" id="GAA0657473.1"/>
    </source>
</evidence>
<evidence type="ECO:0000313" key="3">
    <source>
        <dbReference type="Proteomes" id="UP001500194"/>
    </source>
</evidence>
<protein>
    <submittedName>
        <fullName evidence="2">Uncharacterized protein</fullName>
    </submittedName>
</protein>
<name>A0AAV3T5H9_9EURY</name>
<gene>
    <name evidence="2" type="ORF">GCM10009019_22040</name>
</gene>
<accession>A0AAV3T5H9</accession>
<keyword evidence="1" id="KW-0472">Membrane</keyword>